<dbReference type="Pfam" id="PF05135">
    <property type="entry name" value="Phage_connect_1"/>
    <property type="match status" value="1"/>
</dbReference>
<evidence type="ECO:0008006" key="3">
    <source>
        <dbReference type="Google" id="ProtNLM"/>
    </source>
</evidence>
<dbReference type="Proteomes" id="UP000030588">
    <property type="component" value="Unassembled WGS sequence"/>
</dbReference>
<reference evidence="1 2" key="1">
    <citation type="submission" date="2014-10" db="EMBL/GenBank/DDBJ databases">
        <title>Draft genome of phytase producing Bacillus ginsengihumi strain M2.11.</title>
        <authorList>
            <person name="Toymentseva A."/>
            <person name="Boulygina E.A."/>
            <person name="Kazakov S.V."/>
            <person name="Kayumov I."/>
            <person name="Suleimanova A.D."/>
            <person name="Mardanova A.M."/>
            <person name="Maria S.N."/>
            <person name="Sergey M.Y."/>
            <person name="Sharipova M.R."/>
        </authorList>
    </citation>
    <scope>NUCLEOTIDE SEQUENCE [LARGE SCALE GENOMIC DNA]</scope>
    <source>
        <strain evidence="1 2">M2.11</strain>
    </source>
</reference>
<dbReference type="OrthoDB" id="2941724at2"/>
<name>A0A0A6VDP2_9BACI</name>
<dbReference type="InterPro" id="IPR021146">
    <property type="entry name" value="Phage_gp6-like_head-tail"/>
</dbReference>
<protein>
    <recommendedName>
        <fullName evidence="3">Phage gp6-like head-tail connector protein</fullName>
    </recommendedName>
</protein>
<dbReference type="RefSeq" id="WP_035353197.1">
    <property type="nucleotide sequence ID" value="NZ_JRUN01000006.1"/>
</dbReference>
<dbReference type="AlphaFoldDB" id="A0A0A6VDP2"/>
<accession>A0A0A6VDP2</accession>
<dbReference type="STRING" id="363870.NG54_03380"/>
<evidence type="ECO:0000313" key="2">
    <source>
        <dbReference type="Proteomes" id="UP000030588"/>
    </source>
</evidence>
<dbReference type="InterPro" id="IPR053746">
    <property type="entry name" value="Viral_HT_Connector_Assembly"/>
</dbReference>
<gene>
    <name evidence="1" type="ORF">NG54_03380</name>
</gene>
<organism evidence="1 2">
    <name type="scientific">Heyndrickxia ginsengihumi</name>
    <dbReference type="NCBI Taxonomy" id="363870"/>
    <lineage>
        <taxon>Bacteria</taxon>
        <taxon>Bacillati</taxon>
        <taxon>Bacillota</taxon>
        <taxon>Bacilli</taxon>
        <taxon>Bacillales</taxon>
        <taxon>Bacillaceae</taxon>
        <taxon>Heyndrickxia</taxon>
    </lineage>
</organism>
<comment type="caution">
    <text evidence="1">The sequence shown here is derived from an EMBL/GenBank/DDBJ whole genome shotgun (WGS) entry which is preliminary data.</text>
</comment>
<dbReference type="EMBL" id="JRUN01000006">
    <property type="protein sequence ID" value="KHD86370.1"/>
    <property type="molecule type" value="Genomic_DNA"/>
</dbReference>
<dbReference type="Gene3D" id="1.10.246.150">
    <property type="match status" value="1"/>
</dbReference>
<evidence type="ECO:0000313" key="1">
    <source>
        <dbReference type="EMBL" id="KHD86370.1"/>
    </source>
</evidence>
<sequence>MDLEELKRRLGITDNSQDGVLAERLEDAIDYAKTWCNNPFADGIPSGAKRGITLIVKSMGENSNVASQTLGDMSKTFYQDGTINEAHRYLRPYKKVRFI</sequence>
<proteinExistence type="predicted"/>